<dbReference type="STRING" id="1348853.LK12_16985"/>
<dbReference type="PROSITE" id="PS50075">
    <property type="entry name" value="CARRIER"/>
    <property type="match status" value="1"/>
</dbReference>
<dbReference type="InterPro" id="IPR009081">
    <property type="entry name" value="PP-bd_ACP"/>
</dbReference>
<evidence type="ECO:0000313" key="2">
    <source>
        <dbReference type="EMBL" id="KHK90311.1"/>
    </source>
</evidence>
<organism evidence="2 3">
    <name type="scientific">Novosphingobium malaysiense</name>
    <dbReference type="NCBI Taxonomy" id="1348853"/>
    <lineage>
        <taxon>Bacteria</taxon>
        <taxon>Pseudomonadati</taxon>
        <taxon>Pseudomonadota</taxon>
        <taxon>Alphaproteobacteria</taxon>
        <taxon>Sphingomonadales</taxon>
        <taxon>Sphingomonadaceae</taxon>
        <taxon>Novosphingobium</taxon>
    </lineage>
</organism>
<evidence type="ECO:0000313" key="3">
    <source>
        <dbReference type="Proteomes" id="UP000031057"/>
    </source>
</evidence>
<dbReference type="Proteomes" id="UP000031057">
    <property type="component" value="Unassembled WGS sequence"/>
</dbReference>
<feature type="domain" description="Carrier" evidence="1">
    <location>
        <begin position="1"/>
        <end position="74"/>
    </location>
</feature>
<reference evidence="2 3" key="1">
    <citation type="submission" date="2014-10" db="EMBL/GenBank/DDBJ databases">
        <title>Genome sequence of Novosphingobium malaysiense MUSC 273(T).</title>
        <authorList>
            <person name="Lee L.-H."/>
        </authorList>
    </citation>
    <scope>NUCLEOTIDE SEQUENCE [LARGE SCALE GENOMIC DNA]</scope>
    <source>
        <strain evidence="2 3">MUSC 273</strain>
    </source>
</reference>
<sequence>MTYDDILALVAQETRLPPERLHPEATLATLDISSIDMVSMLFELEDRYGIEIQSEELTREMTLRQVFERIGVAVPQ</sequence>
<name>A0A0B1ZGT4_9SPHN</name>
<dbReference type="Pfam" id="PF00550">
    <property type="entry name" value="PP-binding"/>
    <property type="match status" value="1"/>
</dbReference>
<proteinExistence type="predicted"/>
<dbReference type="OrthoDB" id="7508668at2"/>
<dbReference type="EMBL" id="JTDI01000005">
    <property type="protein sequence ID" value="KHK90311.1"/>
    <property type="molecule type" value="Genomic_DNA"/>
</dbReference>
<dbReference type="SUPFAM" id="SSF47336">
    <property type="entry name" value="ACP-like"/>
    <property type="match status" value="1"/>
</dbReference>
<evidence type="ECO:0000259" key="1">
    <source>
        <dbReference type="PROSITE" id="PS50075"/>
    </source>
</evidence>
<accession>A0A0B1ZGT4</accession>
<dbReference type="RefSeq" id="WP_039286515.1">
    <property type="nucleotide sequence ID" value="NZ_JTDI01000005.1"/>
</dbReference>
<keyword evidence="3" id="KW-1185">Reference proteome</keyword>
<protein>
    <submittedName>
        <fullName evidence="2">Acyl carrier protein</fullName>
    </submittedName>
</protein>
<dbReference type="AlphaFoldDB" id="A0A0B1ZGT4"/>
<gene>
    <name evidence="2" type="ORF">LK12_16985</name>
</gene>
<dbReference type="Gene3D" id="1.10.1200.10">
    <property type="entry name" value="ACP-like"/>
    <property type="match status" value="1"/>
</dbReference>
<comment type="caution">
    <text evidence="2">The sequence shown here is derived from an EMBL/GenBank/DDBJ whole genome shotgun (WGS) entry which is preliminary data.</text>
</comment>
<dbReference type="InterPro" id="IPR036736">
    <property type="entry name" value="ACP-like_sf"/>
</dbReference>